<dbReference type="GO" id="GO:0000155">
    <property type="term" value="F:phosphorelay sensor kinase activity"/>
    <property type="evidence" value="ECO:0007669"/>
    <property type="project" value="InterPro"/>
</dbReference>
<dbReference type="Pfam" id="PF02518">
    <property type="entry name" value="HATPase_c"/>
    <property type="match status" value="1"/>
</dbReference>
<reference evidence="4 5" key="1">
    <citation type="submission" date="2019-08" db="EMBL/GenBank/DDBJ databases">
        <authorList>
            <person name="Wang G."/>
            <person name="Xu Z."/>
        </authorList>
    </citation>
    <scope>NUCLEOTIDE SEQUENCE [LARGE SCALE GENOMIC DNA]</scope>
    <source>
        <strain evidence="4 5">ZX</strain>
    </source>
</reference>
<evidence type="ECO:0000313" key="4">
    <source>
        <dbReference type="EMBL" id="TZG26288.1"/>
    </source>
</evidence>
<keyword evidence="4" id="KW-0418">Kinase</keyword>
<dbReference type="Gene3D" id="3.30.565.10">
    <property type="entry name" value="Histidine kinase-like ATPase, C-terminal domain"/>
    <property type="match status" value="1"/>
</dbReference>
<keyword evidence="1" id="KW-1133">Transmembrane helix</keyword>
<feature type="domain" description="Signal transduction histidine kinase internal region" evidence="3">
    <location>
        <begin position="162"/>
        <end position="242"/>
    </location>
</feature>
<dbReference type="InterPro" id="IPR010559">
    <property type="entry name" value="Sig_transdc_His_kin_internal"/>
</dbReference>
<dbReference type="InterPro" id="IPR050640">
    <property type="entry name" value="Bact_2-comp_sensor_kinase"/>
</dbReference>
<name>A0A5D9C344_9SPHN</name>
<dbReference type="RefSeq" id="WP_149523094.1">
    <property type="nucleotide sequence ID" value="NZ_VTOU01000003.1"/>
</dbReference>
<feature type="transmembrane region" description="Helical" evidence="1">
    <location>
        <begin position="78"/>
        <end position="98"/>
    </location>
</feature>
<feature type="transmembrane region" description="Helical" evidence="1">
    <location>
        <begin position="43"/>
        <end position="66"/>
    </location>
</feature>
<evidence type="ECO:0000256" key="1">
    <source>
        <dbReference type="SAM" id="Phobius"/>
    </source>
</evidence>
<keyword evidence="1" id="KW-0472">Membrane</keyword>
<dbReference type="Pfam" id="PF06580">
    <property type="entry name" value="His_kinase"/>
    <property type="match status" value="1"/>
</dbReference>
<dbReference type="InterPro" id="IPR036890">
    <property type="entry name" value="HATPase_C_sf"/>
</dbReference>
<keyword evidence="4" id="KW-0808">Transferase</keyword>
<gene>
    <name evidence="4" type="ORF">FYJ91_15215</name>
</gene>
<sequence>MSLLTPSKRPFFADKNKAFWTLQSAGWTGYFVLRTLGGIANNMGLLFIVPTALTTATGYSLTLLMASAYRRLIRQKPIVTWGFSIVLLIFASAMFSSIETWAHATFYRPREMPEGVQFFGAILLDFALLAAWSALYYGINFYLLLEAQSDRVERLESQASTAQLAMLRYQLNPHFLFNTLNSISTLVLLKETQRANTMLSRLSSFLRYTLANEPSGTVTLAQEVETLKLYLDIEKMRFEDRLRANFEVDPAAAEARLPSLLLQPLVENAIKYAVTPMEEGADINVEARVAGNEPERRLIVTVSDTGPGLNDLNARPSYSTGVGLANIRDRLAQAYGADHRFEVQTDREKGFGVLIDIPLQTREQLRDVA</sequence>
<dbReference type="InterPro" id="IPR003594">
    <property type="entry name" value="HATPase_dom"/>
</dbReference>
<organism evidence="4 5">
    <name type="scientific">Sphingomonas montanisoli</name>
    <dbReference type="NCBI Taxonomy" id="2606412"/>
    <lineage>
        <taxon>Bacteria</taxon>
        <taxon>Pseudomonadati</taxon>
        <taxon>Pseudomonadota</taxon>
        <taxon>Alphaproteobacteria</taxon>
        <taxon>Sphingomonadales</taxon>
        <taxon>Sphingomonadaceae</taxon>
        <taxon>Sphingomonas</taxon>
    </lineage>
</organism>
<dbReference type="AlphaFoldDB" id="A0A5D9C344"/>
<evidence type="ECO:0000313" key="5">
    <source>
        <dbReference type="Proteomes" id="UP000322077"/>
    </source>
</evidence>
<keyword evidence="5" id="KW-1185">Reference proteome</keyword>
<dbReference type="SUPFAM" id="SSF55874">
    <property type="entry name" value="ATPase domain of HSP90 chaperone/DNA topoisomerase II/histidine kinase"/>
    <property type="match status" value="1"/>
</dbReference>
<dbReference type="PANTHER" id="PTHR34220:SF7">
    <property type="entry name" value="SENSOR HISTIDINE KINASE YPDA"/>
    <property type="match status" value="1"/>
</dbReference>
<dbReference type="GO" id="GO:0016020">
    <property type="term" value="C:membrane"/>
    <property type="evidence" value="ECO:0007669"/>
    <property type="project" value="InterPro"/>
</dbReference>
<dbReference type="EMBL" id="VTOU01000003">
    <property type="protein sequence ID" value="TZG26288.1"/>
    <property type="molecule type" value="Genomic_DNA"/>
</dbReference>
<comment type="caution">
    <text evidence="4">The sequence shown here is derived from an EMBL/GenBank/DDBJ whole genome shotgun (WGS) entry which is preliminary data.</text>
</comment>
<dbReference type="PANTHER" id="PTHR34220">
    <property type="entry name" value="SENSOR HISTIDINE KINASE YPDA"/>
    <property type="match status" value="1"/>
</dbReference>
<feature type="domain" description="Histidine kinase/HSP90-like ATPase" evidence="2">
    <location>
        <begin position="259"/>
        <end position="360"/>
    </location>
</feature>
<keyword evidence="1" id="KW-0812">Transmembrane</keyword>
<feature type="transmembrane region" description="Helical" evidence="1">
    <location>
        <begin position="118"/>
        <end position="145"/>
    </location>
</feature>
<evidence type="ECO:0000259" key="3">
    <source>
        <dbReference type="Pfam" id="PF06580"/>
    </source>
</evidence>
<dbReference type="Proteomes" id="UP000322077">
    <property type="component" value="Unassembled WGS sequence"/>
</dbReference>
<protein>
    <submittedName>
        <fullName evidence="4">Sensor histidine kinase</fullName>
    </submittedName>
</protein>
<proteinExistence type="predicted"/>
<accession>A0A5D9C344</accession>
<evidence type="ECO:0000259" key="2">
    <source>
        <dbReference type="Pfam" id="PF02518"/>
    </source>
</evidence>